<sequence length="53" mass="5690">MSEITLSAEKGGEFFIDMDWQTPGGMLPNQSLHRVATVGGVQEAAGFVMNCMV</sequence>
<name>A0ABR2MWC4_9ASPA</name>
<dbReference type="Proteomes" id="UP001412067">
    <property type="component" value="Unassembled WGS sequence"/>
</dbReference>
<comment type="caution">
    <text evidence="1">The sequence shown here is derived from an EMBL/GenBank/DDBJ whole genome shotgun (WGS) entry which is preliminary data.</text>
</comment>
<organism evidence="1 2">
    <name type="scientific">Platanthera guangdongensis</name>
    <dbReference type="NCBI Taxonomy" id="2320717"/>
    <lineage>
        <taxon>Eukaryota</taxon>
        <taxon>Viridiplantae</taxon>
        <taxon>Streptophyta</taxon>
        <taxon>Embryophyta</taxon>
        <taxon>Tracheophyta</taxon>
        <taxon>Spermatophyta</taxon>
        <taxon>Magnoliopsida</taxon>
        <taxon>Liliopsida</taxon>
        <taxon>Asparagales</taxon>
        <taxon>Orchidaceae</taxon>
        <taxon>Orchidoideae</taxon>
        <taxon>Orchideae</taxon>
        <taxon>Orchidinae</taxon>
        <taxon>Platanthera</taxon>
    </lineage>
</organism>
<evidence type="ECO:0000313" key="1">
    <source>
        <dbReference type="EMBL" id="KAK8967939.1"/>
    </source>
</evidence>
<protein>
    <submittedName>
        <fullName evidence="1">Uncharacterized protein</fullName>
    </submittedName>
</protein>
<proteinExistence type="predicted"/>
<reference evidence="1 2" key="1">
    <citation type="journal article" date="2022" name="Nat. Plants">
        <title>Genomes of leafy and leafless Platanthera orchids illuminate the evolution of mycoheterotrophy.</title>
        <authorList>
            <person name="Li M.H."/>
            <person name="Liu K.W."/>
            <person name="Li Z."/>
            <person name="Lu H.C."/>
            <person name="Ye Q.L."/>
            <person name="Zhang D."/>
            <person name="Wang J.Y."/>
            <person name="Li Y.F."/>
            <person name="Zhong Z.M."/>
            <person name="Liu X."/>
            <person name="Yu X."/>
            <person name="Liu D.K."/>
            <person name="Tu X.D."/>
            <person name="Liu B."/>
            <person name="Hao Y."/>
            <person name="Liao X.Y."/>
            <person name="Jiang Y.T."/>
            <person name="Sun W.H."/>
            <person name="Chen J."/>
            <person name="Chen Y.Q."/>
            <person name="Ai Y."/>
            <person name="Zhai J.W."/>
            <person name="Wu S.S."/>
            <person name="Zhou Z."/>
            <person name="Hsiao Y.Y."/>
            <person name="Wu W.L."/>
            <person name="Chen Y.Y."/>
            <person name="Lin Y.F."/>
            <person name="Hsu J.L."/>
            <person name="Li C.Y."/>
            <person name="Wang Z.W."/>
            <person name="Zhao X."/>
            <person name="Zhong W.Y."/>
            <person name="Ma X.K."/>
            <person name="Ma L."/>
            <person name="Huang J."/>
            <person name="Chen G.Z."/>
            <person name="Huang M.Z."/>
            <person name="Huang L."/>
            <person name="Peng D.H."/>
            <person name="Luo Y.B."/>
            <person name="Zou S.Q."/>
            <person name="Chen S.P."/>
            <person name="Lan S."/>
            <person name="Tsai W.C."/>
            <person name="Van de Peer Y."/>
            <person name="Liu Z.J."/>
        </authorList>
    </citation>
    <scope>NUCLEOTIDE SEQUENCE [LARGE SCALE GENOMIC DNA]</scope>
    <source>
        <strain evidence="1">Lor288</strain>
    </source>
</reference>
<dbReference type="EMBL" id="JBBWWR010000004">
    <property type="protein sequence ID" value="KAK8967939.1"/>
    <property type="molecule type" value="Genomic_DNA"/>
</dbReference>
<evidence type="ECO:0000313" key="2">
    <source>
        <dbReference type="Proteomes" id="UP001412067"/>
    </source>
</evidence>
<keyword evidence="2" id="KW-1185">Reference proteome</keyword>
<gene>
    <name evidence="1" type="ORF">KSP40_PGU002661</name>
</gene>
<accession>A0ABR2MWC4</accession>